<protein>
    <submittedName>
        <fullName evidence="1">Uncharacterized protein</fullName>
    </submittedName>
</protein>
<comment type="caution">
    <text evidence="1">The sequence shown here is derived from an EMBL/GenBank/DDBJ whole genome shotgun (WGS) entry which is preliminary data.</text>
</comment>
<evidence type="ECO:0000313" key="1">
    <source>
        <dbReference type="EMBL" id="KUG04217.1"/>
    </source>
</evidence>
<dbReference type="AlphaFoldDB" id="A0A0W8E6X8"/>
<proteinExistence type="predicted"/>
<gene>
    <name evidence="1" type="ORF">ASZ90_018437</name>
</gene>
<accession>A0A0W8E6X8</accession>
<reference evidence="1" key="1">
    <citation type="journal article" date="2015" name="Proc. Natl. Acad. Sci. U.S.A.">
        <title>Networks of energetic and metabolic interactions define dynamics in microbial communities.</title>
        <authorList>
            <person name="Embree M."/>
            <person name="Liu J.K."/>
            <person name="Al-Bassam M.M."/>
            <person name="Zengler K."/>
        </authorList>
    </citation>
    <scope>NUCLEOTIDE SEQUENCE</scope>
</reference>
<organism evidence="1">
    <name type="scientific">hydrocarbon metagenome</name>
    <dbReference type="NCBI Taxonomy" id="938273"/>
    <lineage>
        <taxon>unclassified sequences</taxon>
        <taxon>metagenomes</taxon>
        <taxon>ecological metagenomes</taxon>
    </lineage>
</organism>
<dbReference type="EMBL" id="LNQE01001856">
    <property type="protein sequence ID" value="KUG04217.1"/>
    <property type="molecule type" value="Genomic_DNA"/>
</dbReference>
<name>A0A0W8E6X8_9ZZZZ</name>
<sequence>MSKFDHIDGQPDEDQVLTWTEEFFFSLLNVLNAFFSNVDIKDAAERMSLIPFDQLVLEQLTDESDAIKTIATTRVTELAEMEVSYLRAYSD</sequence>